<dbReference type="RefSeq" id="WP_143374816.1">
    <property type="nucleotide sequence ID" value="NZ_VJVZ01000013.1"/>
</dbReference>
<name>A0A552UW81_9FLAO</name>
<feature type="signal peptide" evidence="1">
    <location>
        <begin position="1"/>
        <end position="24"/>
    </location>
</feature>
<feature type="chain" id="PRO_5022156153" evidence="1">
    <location>
        <begin position="25"/>
        <end position="121"/>
    </location>
</feature>
<evidence type="ECO:0000313" key="2">
    <source>
        <dbReference type="EMBL" id="TRW22400.1"/>
    </source>
</evidence>
<proteinExistence type="predicted"/>
<dbReference type="Proteomes" id="UP000320643">
    <property type="component" value="Unassembled WGS sequence"/>
</dbReference>
<dbReference type="OrthoDB" id="680361at2"/>
<dbReference type="EMBL" id="VJVZ01000013">
    <property type="protein sequence ID" value="TRW22400.1"/>
    <property type="molecule type" value="Genomic_DNA"/>
</dbReference>
<dbReference type="AlphaFoldDB" id="A0A552UW81"/>
<evidence type="ECO:0000256" key="1">
    <source>
        <dbReference type="SAM" id="SignalP"/>
    </source>
</evidence>
<sequence>MIKILKKLASAMALLVMFTTAAMAQDKVAEGTKKVTDGMKTQLALNDGQYAKVLEINKTYLVKVKDSKAKSVNKVEQAKKLKTIDDDREAKLKSVLTEDQYKIYGAGRADNKKKLKDCLEK</sequence>
<organism evidence="2 3">
    <name type="scientific">Flavobacterium zepuense</name>
    <dbReference type="NCBI Taxonomy" id="2593302"/>
    <lineage>
        <taxon>Bacteria</taxon>
        <taxon>Pseudomonadati</taxon>
        <taxon>Bacteroidota</taxon>
        <taxon>Flavobacteriia</taxon>
        <taxon>Flavobacteriales</taxon>
        <taxon>Flavobacteriaceae</taxon>
        <taxon>Flavobacterium</taxon>
    </lineage>
</organism>
<keyword evidence="3" id="KW-1185">Reference proteome</keyword>
<evidence type="ECO:0000313" key="3">
    <source>
        <dbReference type="Proteomes" id="UP000320643"/>
    </source>
</evidence>
<protein>
    <submittedName>
        <fullName evidence="2">Uncharacterized protein</fullName>
    </submittedName>
</protein>
<reference evidence="2 3" key="1">
    <citation type="submission" date="2019-07" db="EMBL/GenBank/DDBJ databases">
        <title>Flavobacterium sp. nov., isolated from glacier ice.</title>
        <authorList>
            <person name="Liu Q."/>
            <person name="Xin Y.-H."/>
        </authorList>
    </citation>
    <scope>NUCLEOTIDE SEQUENCE [LARGE SCALE GENOMIC DNA]</scope>
    <source>
        <strain evidence="2 3">ZT4R6</strain>
    </source>
</reference>
<accession>A0A552UW81</accession>
<comment type="caution">
    <text evidence="2">The sequence shown here is derived from an EMBL/GenBank/DDBJ whole genome shotgun (WGS) entry which is preliminary data.</text>
</comment>
<gene>
    <name evidence="2" type="ORF">FMM05_18020</name>
</gene>
<keyword evidence="1" id="KW-0732">Signal</keyword>